<dbReference type="Pfam" id="PF07690">
    <property type="entry name" value="MFS_1"/>
    <property type="match status" value="1"/>
</dbReference>
<dbReference type="InterPro" id="IPR020846">
    <property type="entry name" value="MFS_dom"/>
</dbReference>
<dbReference type="PROSITE" id="PS50850">
    <property type="entry name" value="MFS"/>
    <property type="match status" value="1"/>
</dbReference>
<keyword evidence="10" id="KW-1185">Reference proteome</keyword>
<feature type="transmembrane region" description="Helical" evidence="7">
    <location>
        <begin position="219"/>
        <end position="239"/>
    </location>
</feature>
<dbReference type="Gene3D" id="1.20.1720.10">
    <property type="entry name" value="Multidrug resistance protein D"/>
    <property type="match status" value="1"/>
</dbReference>
<gene>
    <name evidence="9" type="ORF">Daus18300_010258</name>
</gene>
<dbReference type="EMBL" id="JAWRVE010000111">
    <property type="protein sequence ID" value="KAL1857618.1"/>
    <property type="molecule type" value="Genomic_DNA"/>
</dbReference>
<evidence type="ECO:0000256" key="1">
    <source>
        <dbReference type="ARBA" id="ARBA00004141"/>
    </source>
</evidence>
<keyword evidence="5 7" id="KW-0472">Membrane</keyword>
<evidence type="ECO:0000256" key="6">
    <source>
        <dbReference type="SAM" id="MobiDB-lite"/>
    </source>
</evidence>
<comment type="subcellular location">
    <subcellularLocation>
        <location evidence="1">Membrane</location>
        <topology evidence="1">Multi-pass membrane protein</topology>
    </subcellularLocation>
</comment>
<comment type="similarity">
    <text evidence="2">Belongs to the major facilitator superfamily.</text>
</comment>
<dbReference type="Proteomes" id="UP001583177">
    <property type="component" value="Unassembled WGS sequence"/>
</dbReference>
<name>A0ABR3WB80_9PEZI</name>
<feature type="transmembrane region" description="Helical" evidence="7">
    <location>
        <begin position="99"/>
        <end position="118"/>
    </location>
</feature>
<feature type="transmembrane region" description="Helical" evidence="7">
    <location>
        <begin position="190"/>
        <end position="213"/>
    </location>
</feature>
<reference evidence="9 10" key="1">
    <citation type="journal article" date="2024" name="IMA Fungus">
        <title>IMA Genome - F19 : A genome assembly and annotation guide to empower mycologists, including annotated draft genome sequences of Ceratocystis pirilliformis, Diaporthe australafricana, Fusarium ophioides, Paecilomyces lecythidis, and Sporothrix stenoceras.</title>
        <authorList>
            <person name="Aylward J."/>
            <person name="Wilson A.M."/>
            <person name="Visagie C.M."/>
            <person name="Spraker J."/>
            <person name="Barnes I."/>
            <person name="Buitendag C."/>
            <person name="Ceriani C."/>
            <person name="Del Mar Angel L."/>
            <person name="du Plessis D."/>
            <person name="Fuchs T."/>
            <person name="Gasser K."/>
            <person name="Kramer D."/>
            <person name="Li W."/>
            <person name="Munsamy K."/>
            <person name="Piso A."/>
            <person name="Price J.L."/>
            <person name="Sonnekus B."/>
            <person name="Thomas C."/>
            <person name="van der Nest A."/>
            <person name="van Dijk A."/>
            <person name="van Heerden A."/>
            <person name="van Vuuren N."/>
            <person name="Yilmaz N."/>
            <person name="Duong T.A."/>
            <person name="van der Merwe N.A."/>
            <person name="Wingfield M.J."/>
            <person name="Wingfield B.D."/>
        </authorList>
    </citation>
    <scope>NUCLEOTIDE SEQUENCE [LARGE SCALE GENOMIC DNA]</scope>
    <source>
        <strain evidence="9 10">CMW 18300</strain>
    </source>
</reference>
<evidence type="ECO:0000256" key="5">
    <source>
        <dbReference type="ARBA" id="ARBA00023136"/>
    </source>
</evidence>
<accession>A0ABR3WB80</accession>
<evidence type="ECO:0000313" key="10">
    <source>
        <dbReference type="Proteomes" id="UP001583177"/>
    </source>
</evidence>
<evidence type="ECO:0000259" key="8">
    <source>
        <dbReference type="PROSITE" id="PS50850"/>
    </source>
</evidence>
<feature type="compositionally biased region" description="Polar residues" evidence="6">
    <location>
        <begin position="18"/>
        <end position="28"/>
    </location>
</feature>
<evidence type="ECO:0000256" key="2">
    <source>
        <dbReference type="ARBA" id="ARBA00008335"/>
    </source>
</evidence>
<sequence length="377" mass="41699">MEKLRRSASLSRDETLKQVISATSPSDPETNRDTNSEDTNIVDWDGPNDPENPLNWPNSRKWTNLILMSLLNIISPLGSSMFAPGVAKILVEFNNTSSLTATFVVSIYVLGFAFGPLVAAPMSEMFGRVYVYHVGNIAFTIFSIAAALSPNMNALMAFRFLMGLVDCVPTTIGVGSIVDMVVLEKRGRAISLWAVGPLLGPCVGPVAGGYLIKAVGWRWVYWLLAIMGGVFSILAFLIMRESYAPVLLERKVRRLRVSTGNPLLRSKLETKGSHHIRMTLIRPFKLLLATPLTFGNVQDYLVRTARKAMSPDEEYRPEVKLTPWLTVPTSLTLPVGLFIYGWTTQYQLHWIIPMIGVVIFSAGLTGITANDHSRLPD</sequence>
<evidence type="ECO:0000256" key="3">
    <source>
        <dbReference type="ARBA" id="ARBA00022692"/>
    </source>
</evidence>
<proteinExistence type="inferred from homology"/>
<dbReference type="PANTHER" id="PTHR23502">
    <property type="entry name" value="MAJOR FACILITATOR SUPERFAMILY"/>
    <property type="match status" value="1"/>
</dbReference>
<feature type="transmembrane region" description="Helical" evidence="7">
    <location>
        <begin position="324"/>
        <end position="342"/>
    </location>
</feature>
<feature type="transmembrane region" description="Helical" evidence="7">
    <location>
        <begin position="348"/>
        <end position="369"/>
    </location>
</feature>
<feature type="transmembrane region" description="Helical" evidence="7">
    <location>
        <begin position="130"/>
        <end position="148"/>
    </location>
</feature>
<evidence type="ECO:0000256" key="4">
    <source>
        <dbReference type="ARBA" id="ARBA00022989"/>
    </source>
</evidence>
<dbReference type="InterPro" id="IPR011701">
    <property type="entry name" value="MFS"/>
</dbReference>
<evidence type="ECO:0000313" key="9">
    <source>
        <dbReference type="EMBL" id="KAL1857618.1"/>
    </source>
</evidence>
<dbReference type="InterPro" id="IPR036259">
    <property type="entry name" value="MFS_trans_sf"/>
</dbReference>
<feature type="transmembrane region" description="Helical" evidence="7">
    <location>
        <begin position="65"/>
        <end position="87"/>
    </location>
</feature>
<keyword evidence="4 7" id="KW-1133">Transmembrane helix</keyword>
<organism evidence="9 10">
    <name type="scientific">Diaporthe australafricana</name>
    <dbReference type="NCBI Taxonomy" id="127596"/>
    <lineage>
        <taxon>Eukaryota</taxon>
        <taxon>Fungi</taxon>
        <taxon>Dikarya</taxon>
        <taxon>Ascomycota</taxon>
        <taxon>Pezizomycotina</taxon>
        <taxon>Sordariomycetes</taxon>
        <taxon>Sordariomycetidae</taxon>
        <taxon>Diaporthales</taxon>
        <taxon>Diaporthaceae</taxon>
        <taxon>Diaporthe</taxon>
    </lineage>
</organism>
<dbReference type="SUPFAM" id="SSF103473">
    <property type="entry name" value="MFS general substrate transporter"/>
    <property type="match status" value="1"/>
</dbReference>
<evidence type="ECO:0000256" key="7">
    <source>
        <dbReference type="SAM" id="Phobius"/>
    </source>
</evidence>
<feature type="region of interest" description="Disordered" evidence="6">
    <location>
        <begin position="1"/>
        <end position="55"/>
    </location>
</feature>
<protein>
    <recommendedName>
        <fullName evidence="8">Major facilitator superfamily (MFS) profile domain-containing protein</fullName>
    </recommendedName>
</protein>
<keyword evidence="3 7" id="KW-0812">Transmembrane</keyword>
<dbReference type="PANTHER" id="PTHR23502:SF68">
    <property type="entry name" value="MULTIDRUG TRANSPORTER, PUTATIVE (AFU_ORTHOLOGUE AFUA_3G01120)-RELATED"/>
    <property type="match status" value="1"/>
</dbReference>
<comment type="caution">
    <text evidence="9">The sequence shown here is derived from an EMBL/GenBank/DDBJ whole genome shotgun (WGS) entry which is preliminary data.</text>
</comment>
<feature type="compositionally biased region" description="Basic and acidic residues" evidence="6">
    <location>
        <begin position="1"/>
        <end position="16"/>
    </location>
</feature>
<feature type="domain" description="Major facilitator superfamily (MFS) profile" evidence="8">
    <location>
        <begin position="64"/>
        <end position="377"/>
    </location>
</feature>